<organism evidence="1 2">
    <name type="scientific">Rhododendron molle</name>
    <name type="common">Chinese azalea</name>
    <name type="synonym">Azalea mollis</name>
    <dbReference type="NCBI Taxonomy" id="49168"/>
    <lineage>
        <taxon>Eukaryota</taxon>
        <taxon>Viridiplantae</taxon>
        <taxon>Streptophyta</taxon>
        <taxon>Embryophyta</taxon>
        <taxon>Tracheophyta</taxon>
        <taxon>Spermatophyta</taxon>
        <taxon>Magnoliopsida</taxon>
        <taxon>eudicotyledons</taxon>
        <taxon>Gunneridae</taxon>
        <taxon>Pentapetalae</taxon>
        <taxon>asterids</taxon>
        <taxon>Ericales</taxon>
        <taxon>Ericaceae</taxon>
        <taxon>Ericoideae</taxon>
        <taxon>Rhodoreae</taxon>
        <taxon>Rhododendron</taxon>
    </lineage>
</organism>
<evidence type="ECO:0000313" key="2">
    <source>
        <dbReference type="Proteomes" id="UP001062846"/>
    </source>
</evidence>
<accession>A0ACC0LP54</accession>
<evidence type="ECO:0000313" key="1">
    <source>
        <dbReference type="EMBL" id="KAI8530177.1"/>
    </source>
</evidence>
<keyword evidence="2" id="KW-1185">Reference proteome</keyword>
<dbReference type="Proteomes" id="UP001062846">
    <property type="component" value="Chromosome 11"/>
</dbReference>
<reference evidence="1" key="1">
    <citation type="submission" date="2022-02" db="EMBL/GenBank/DDBJ databases">
        <title>Plant Genome Project.</title>
        <authorList>
            <person name="Zhang R.-G."/>
        </authorList>
    </citation>
    <scope>NUCLEOTIDE SEQUENCE</scope>
    <source>
        <strain evidence="1">AT1</strain>
    </source>
</reference>
<sequence>MSLVHASAYLVQAGQALLWASNQAELLAAERTRYRDDMKAERDKAKSLKNSLKLANAKLVELKKERDEALEKAKKVEGDLCRMQRLEKKKIKEVDEKAYQAGYDRAGAESIPTLVTSELVLPCTEEECAPLPLEEFPESDDDVEDISDAKAGDGSRSKKVAEDAAGEKSTTEDARNVEQEVAKNAEETAKVENVEKD</sequence>
<gene>
    <name evidence="1" type="ORF">RHMOL_Rhmol11G0035500</name>
</gene>
<dbReference type="EMBL" id="CM046398">
    <property type="protein sequence ID" value="KAI8530177.1"/>
    <property type="molecule type" value="Genomic_DNA"/>
</dbReference>
<proteinExistence type="predicted"/>
<protein>
    <submittedName>
        <fullName evidence="1">Uncharacterized protein</fullName>
    </submittedName>
</protein>
<comment type="caution">
    <text evidence="1">The sequence shown here is derived from an EMBL/GenBank/DDBJ whole genome shotgun (WGS) entry which is preliminary data.</text>
</comment>
<name>A0ACC0LP54_RHOML</name>